<dbReference type="Pfam" id="PF03965">
    <property type="entry name" value="Penicillinase_R"/>
    <property type="match status" value="1"/>
</dbReference>
<keyword evidence="6" id="KW-1185">Reference proteome</keyword>
<keyword evidence="4" id="KW-0804">Transcription</keyword>
<dbReference type="AlphaFoldDB" id="A0A1U7CQC0"/>
<dbReference type="InterPro" id="IPR036390">
    <property type="entry name" value="WH_DNA-bd_sf"/>
</dbReference>
<accession>A0A1U7CQC0</accession>
<comment type="similarity">
    <text evidence="1">Belongs to the BlaI transcriptional regulatory family.</text>
</comment>
<gene>
    <name evidence="5" type="primary">blaI_4</name>
    <name evidence="5" type="ORF">BSF38_02576</name>
</gene>
<dbReference type="PIRSF" id="PIRSF019455">
    <property type="entry name" value="CopR_AtkY"/>
    <property type="match status" value="1"/>
</dbReference>
<evidence type="ECO:0000313" key="6">
    <source>
        <dbReference type="Proteomes" id="UP000186309"/>
    </source>
</evidence>
<dbReference type="STRING" id="1387353.BSF38_02576"/>
<dbReference type="GO" id="GO:0045892">
    <property type="term" value="P:negative regulation of DNA-templated transcription"/>
    <property type="evidence" value="ECO:0007669"/>
    <property type="project" value="InterPro"/>
</dbReference>
<evidence type="ECO:0000256" key="4">
    <source>
        <dbReference type="ARBA" id="ARBA00023163"/>
    </source>
</evidence>
<dbReference type="EMBL" id="CP019082">
    <property type="protein sequence ID" value="APW61073.1"/>
    <property type="molecule type" value="Genomic_DNA"/>
</dbReference>
<dbReference type="InterPro" id="IPR005650">
    <property type="entry name" value="BlaI_family"/>
</dbReference>
<sequence>MARESIDDLGELQKAVMESVWELGEGTVQQVRDRLDREPQPAYTTVLSVMQKLEKAGWLSHRPEGRSYVYLPTRSRDEAGSSTLRTFIDRAFRGDPMLLFQRLLDDKQLSEHDLSEIKRMIDQKRRKEGRHV</sequence>
<dbReference type="GO" id="GO:0003677">
    <property type="term" value="F:DNA binding"/>
    <property type="evidence" value="ECO:0007669"/>
    <property type="project" value="UniProtKB-KW"/>
</dbReference>
<evidence type="ECO:0000256" key="1">
    <source>
        <dbReference type="ARBA" id="ARBA00011046"/>
    </source>
</evidence>
<keyword evidence="3" id="KW-0238">DNA-binding</keyword>
<dbReference type="KEGG" id="pbor:BSF38_02576"/>
<dbReference type="InterPro" id="IPR036388">
    <property type="entry name" value="WH-like_DNA-bd_sf"/>
</dbReference>
<dbReference type="RefSeq" id="WP_076346156.1">
    <property type="nucleotide sequence ID" value="NZ_CP019082.1"/>
</dbReference>
<proteinExistence type="inferred from homology"/>
<reference evidence="6" key="1">
    <citation type="submission" date="2016-12" db="EMBL/GenBank/DDBJ databases">
        <title>Comparative genomics of four Isosphaeraceae planctomycetes: a common pool of plasmids and glycoside hydrolase genes.</title>
        <authorList>
            <person name="Ivanova A."/>
        </authorList>
    </citation>
    <scope>NUCLEOTIDE SEQUENCE [LARGE SCALE GENOMIC DNA]</scope>
    <source>
        <strain evidence="6">PX4</strain>
    </source>
</reference>
<name>A0A1U7CQC0_9BACT</name>
<evidence type="ECO:0000256" key="2">
    <source>
        <dbReference type="ARBA" id="ARBA00023015"/>
    </source>
</evidence>
<evidence type="ECO:0000313" key="5">
    <source>
        <dbReference type="EMBL" id="APW61073.1"/>
    </source>
</evidence>
<dbReference type="Gene3D" id="1.10.10.10">
    <property type="entry name" value="Winged helix-like DNA-binding domain superfamily/Winged helix DNA-binding domain"/>
    <property type="match status" value="1"/>
</dbReference>
<dbReference type="Gene3D" id="1.10.4040.10">
    <property type="entry name" value="Penicillinase repressor domain"/>
    <property type="match status" value="1"/>
</dbReference>
<dbReference type="Proteomes" id="UP000186309">
    <property type="component" value="Chromosome"/>
</dbReference>
<keyword evidence="2" id="KW-0805">Transcription regulation</keyword>
<organism evidence="5 6">
    <name type="scientific">Paludisphaera borealis</name>
    <dbReference type="NCBI Taxonomy" id="1387353"/>
    <lineage>
        <taxon>Bacteria</taxon>
        <taxon>Pseudomonadati</taxon>
        <taxon>Planctomycetota</taxon>
        <taxon>Planctomycetia</taxon>
        <taxon>Isosphaerales</taxon>
        <taxon>Isosphaeraceae</taxon>
        <taxon>Paludisphaera</taxon>
    </lineage>
</organism>
<evidence type="ECO:0000256" key="3">
    <source>
        <dbReference type="ARBA" id="ARBA00023125"/>
    </source>
</evidence>
<dbReference type="SUPFAM" id="SSF46785">
    <property type="entry name" value="Winged helix' DNA-binding domain"/>
    <property type="match status" value="1"/>
</dbReference>
<protein>
    <submittedName>
        <fullName evidence="5">Penicillinase repressor</fullName>
    </submittedName>
</protein>